<dbReference type="PANTHER" id="PTHR33799">
    <property type="entry name" value="PTS PERMEASE-RELATED-RELATED"/>
    <property type="match status" value="1"/>
</dbReference>
<dbReference type="Proteomes" id="UP000004188">
    <property type="component" value="Unassembled WGS sequence"/>
</dbReference>
<dbReference type="AlphaFoldDB" id="B6BVF4"/>
<proteinExistence type="predicted"/>
<dbReference type="GO" id="GO:0009401">
    <property type="term" value="P:phosphoenolpyruvate-dependent sugar phosphotransferase system"/>
    <property type="evidence" value="ECO:0007669"/>
    <property type="project" value="InterPro"/>
</dbReference>
<accession>B6BVF4</accession>
<dbReference type="PROSITE" id="PS51096">
    <property type="entry name" value="PTS_EIIA_TYPE_4"/>
    <property type="match status" value="1"/>
</dbReference>
<protein>
    <submittedName>
        <fullName evidence="3">PTS system fructose IIA component, putative</fullName>
    </submittedName>
</protein>
<dbReference type="eggNOG" id="COG2893">
    <property type="taxonomic scope" value="Bacteria"/>
</dbReference>
<dbReference type="InterPro" id="IPR051471">
    <property type="entry name" value="Bacterial_PTS_sugar_comp"/>
</dbReference>
<dbReference type="InterPro" id="IPR036662">
    <property type="entry name" value="PTS_EIIA_man-typ_sf"/>
</dbReference>
<organism evidence="3 4">
    <name type="scientific">beta proteobacterium KB13</name>
    <dbReference type="NCBI Taxonomy" id="314607"/>
    <lineage>
        <taxon>Bacteria</taxon>
        <taxon>Pseudomonadati</taxon>
        <taxon>Pseudomonadota</taxon>
        <taxon>Betaproteobacteria</taxon>
        <taxon>Nitrosomonadales</taxon>
        <taxon>OM43 clade</taxon>
    </lineage>
</organism>
<evidence type="ECO:0000259" key="2">
    <source>
        <dbReference type="PROSITE" id="PS51096"/>
    </source>
</evidence>
<keyword evidence="1" id="KW-0808">Transferase</keyword>
<dbReference type="STRING" id="314607.KB13_593"/>
<evidence type="ECO:0000256" key="1">
    <source>
        <dbReference type="ARBA" id="ARBA00022679"/>
    </source>
</evidence>
<evidence type="ECO:0000313" key="4">
    <source>
        <dbReference type="Proteomes" id="UP000004188"/>
    </source>
</evidence>
<dbReference type="Gene3D" id="3.40.50.510">
    <property type="entry name" value="Phosphotransferase system, mannose-type IIA component"/>
    <property type="match status" value="1"/>
</dbReference>
<dbReference type="SUPFAM" id="SSF53062">
    <property type="entry name" value="PTS system fructose IIA component-like"/>
    <property type="match status" value="1"/>
</dbReference>
<name>B6BVF4_9PROT</name>
<dbReference type="EMBL" id="DS995299">
    <property type="protein sequence ID" value="EDZ64461.1"/>
    <property type="molecule type" value="Genomic_DNA"/>
</dbReference>
<dbReference type="InterPro" id="IPR004701">
    <property type="entry name" value="PTS_EIIA_man-typ"/>
</dbReference>
<feature type="domain" description="PTS EIIA type-4" evidence="2">
    <location>
        <begin position="1"/>
        <end position="122"/>
    </location>
</feature>
<reference evidence="4" key="1">
    <citation type="journal article" date="2012" name="Stand. Genomic Sci.">
        <title>Genome sequence of strain HIMB624, a cultured representative from the OM43 clade of marine Betaproteobacteria.</title>
        <authorList>
            <person name="Huggett M.J."/>
            <person name="Hayakawa D.H."/>
            <person name="Rappe M.S."/>
        </authorList>
    </citation>
    <scope>NUCLEOTIDE SEQUENCE [LARGE SCALE GENOMIC DNA]</scope>
    <source>
        <strain evidence="4">KB13</strain>
    </source>
</reference>
<dbReference type="Pfam" id="PF03610">
    <property type="entry name" value="EIIA-man"/>
    <property type="match status" value="1"/>
</dbReference>
<sequence length="126" mass="14194">MFRFLLITHGNLGQSLVECVENNLQKKCCDIIDIISLNSSDIDLTRKELDIYVNKNKDCEIIILTDLYGASSSNIVKKHTSQENIYAISGLNLPMLMKAVTLKTNDIQIMVDEIIKCGNKSIINFL</sequence>
<keyword evidence="4" id="KW-1185">Reference proteome</keyword>
<dbReference type="GO" id="GO:0016020">
    <property type="term" value="C:membrane"/>
    <property type="evidence" value="ECO:0007669"/>
    <property type="project" value="InterPro"/>
</dbReference>
<evidence type="ECO:0000313" key="3">
    <source>
        <dbReference type="EMBL" id="EDZ64461.1"/>
    </source>
</evidence>
<dbReference type="HOGENOM" id="CLU_123235_0_0_4"/>
<gene>
    <name evidence="3" type="ORF">KB13_593</name>
</gene>
<dbReference type="PANTHER" id="PTHR33799:SF1">
    <property type="entry name" value="PTS SYSTEM MANNOSE-SPECIFIC EIIAB COMPONENT-RELATED"/>
    <property type="match status" value="1"/>
</dbReference>
<dbReference type="GO" id="GO:0016740">
    <property type="term" value="F:transferase activity"/>
    <property type="evidence" value="ECO:0007669"/>
    <property type="project" value="UniProtKB-KW"/>
</dbReference>